<sequence length="31" mass="3609">MNVLFNVRLCISYRALPCLCNLFNTETHILP</sequence>
<protein>
    <submittedName>
        <fullName evidence="1">Uncharacterized protein</fullName>
    </submittedName>
</protein>
<proteinExistence type="predicted"/>
<evidence type="ECO:0000313" key="1">
    <source>
        <dbReference type="EMBL" id="MPC72599.1"/>
    </source>
</evidence>
<keyword evidence="2" id="KW-1185">Reference proteome</keyword>
<gene>
    <name evidence="1" type="ORF">E2C01_066911</name>
</gene>
<dbReference type="AlphaFoldDB" id="A0A5B7HS77"/>
<organism evidence="1 2">
    <name type="scientific">Portunus trituberculatus</name>
    <name type="common">Swimming crab</name>
    <name type="synonym">Neptunus trituberculatus</name>
    <dbReference type="NCBI Taxonomy" id="210409"/>
    <lineage>
        <taxon>Eukaryota</taxon>
        <taxon>Metazoa</taxon>
        <taxon>Ecdysozoa</taxon>
        <taxon>Arthropoda</taxon>
        <taxon>Crustacea</taxon>
        <taxon>Multicrustacea</taxon>
        <taxon>Malacostraca</taxon>
        <taxon>Eumalacostraca</taxon>
        <taxon>Eucarida</taxon>
        <taxon>Decapoda</taxon>
        <taxon>Pleocyemata</taxon>
        <taxon>Brachyura</taxon>
        <taxon>Eubrachyura</taxon>
        <taxon>Portunoidea</taxon>
        <taxon>Portunidae</taxon>
        <taxon>Portuninae</taxon>
        <taxon>Portunus</taxon>
    </lineage>
</organism>
<dbReference type="Proteomes" id="UP000324222">
    <property type="component" value="Unassembled WGS sequence"/>
</dbReference>
<name>A0A5B7HS77_PORTR</name>
<dbReference type="EMBL" id="VSRR010035033">
    <property type="protein sequence ID" value="MPC72599.1"/>
    <property type="molecule type" value="Genomic_DNA"/>
</dbReference>
<evidence type="ECO:0000313" key="2">
    <source>
        <dbReference type="Proteomes" id="UP000324222"/>
    </source>
</evidence>
<comment type="caution">
    <text evidence="1">The sequence shown here is derived from an EMBL/GenBank/DDBJ whole genome shotgun (WGS) entry which is preliminary data.</text>
</comment>
<accession>A0A5B7HS77</accession>
<reference evidence="1 2" key="1">
    <citation type="submission" date="2019-05" db="EMBL/GenBank/DDBJ databases">
        <title>Another draft genome of Portunus trituberculatus and its Hox gene families provides insights of decapod evolution.</title>
        <authorList>
            <person name="Jeong J.-H."/>
            <person name="Song I."/>
            <person name="Kim S."/>
            <person name="Choi T."/>
            <person name="Kim D."/>
            <person name="Ryu S."/>
            <person name="Kim W."/>
        </authorList>
    </citation>
    <scope>NUCLEOTIDE SEQUENCE [LARGE SCALE GENOMIC DNA]</scope>
    <source>
        <tissue evidence="1">Muscle</tissue>
    </source>
</reference>